<reference evidence="2" key="1">
    <citation type="submission" date="2021-11" db="EMBL/GenBank/DDBJ databases">
        <title>Genome sequence.</title>
        <authorList>
            <person name="Sun Q."/>
        </authorList>
    </citation>
    <scope>NUCLEOTIDE SEQUENCE</scope>
    <source>
        <strain evidence="2">JC732</strain>
    </source>
</reference>
<dbReference type="InterPro" id="IPR018247">
    <property type="entry name" value="EF_Hand_1_Ca_BS"/>
</dbReference>
<keyword evidence="3" id="KW-1185">Reference proteome</keyword>
<dbReference type="InterPro" id="IPR002048">
    <property type="entry name" value="EF_hand_dom"/>
</dbReference>
<evidence type="ECO:0000313" key="3">
    <source>
        <dbReference type="Proteomes" id="UP001139103"/>
    </source>
</evidence>
<dbReference type="RefSeq" id="WP_230218323.1">
    <property type="nucleotide sequence ID" value="NZ_JAJKFT010000004.1"/>
</dbReference>
<dbReference type="PROSITE" id="PS00018">
    <property type="entry name" value="EF_HAND_1"/>
    <property type="match status" value="1"/>
</dbReference>
<gene>
    <name evidence="2" type="ORF">LOC68_10580</name>
</gene>
<name>A0A9X1SJE3_9BACT</name>
<feature type="domain" description="EF-hand" evidence="1">
    <location>
        <begin position="1"/>
        <end position="28"/>
    </location>
</feature>
<organism evidence="2 3">
    <name type="scientific">Blastopirellula sediminis</name>
    <dbReference type="NCBI Taxonomy" id="2894196"/>
    <lineage>
        <taxon>Bacteria</taxon>
        <taxon>Pseudomonadati</taxon>
        <taxon>Planctomycetota</taxon>
        <taxon>Planctomycetia</taxon>
        <taxon>Pirellulales</taxon>
        <taxon>Pirellulaceae</taxon>
        <taxon>Blastopirellula</taxon>
    </lineage>
</organism>
<protein>
    <recommendedName>
        <fullName evidence="1">EF-hand domain-containing protein</fullName>
    </recommendedName>
</protein>
<accession>A0A9X1SJE3</accession>
<evidence type="ECO:0000313" key="2">
    <source>
        <dbReference type="EMBL" id="MCC9628844.1"/>
    </source>
</evidence>
<dbReference type="PROSITE" id="PS50222">
    <property type="entry name" value="EF_HAND_2"/>
    <property type="match status" value="1"/>
</dbReference>
<dbReference type="EMBL" id="JAJKFT010000004">
    <property type="protein sequence ID" value="MCC9628844.1"/>
    <property type="molecule type" value="Genomic_DNA"/>
</dbReference>
<dbReference type="GO" id="GO:0005509">
    <property type="term" value="F:calcium ion binding"/>
    <property type="evidence" value="ECO:0007669"/>
    <property type="project" value="InterPro"/>
</dbReference>
<proteinExistence type="predicted"/>
<dbReference type="AlphaFoldDB" id="A0A9X1SJE3"/>
<dbReference type="Proteomes" id="UP001139103">
    <property type="component" value="Unassembled WGS sequence"/>
</dbReference>
<sequence>MFELLDYDRNGALSRRELRYAWRRIKAAGAVEVGAIQPEKLPRQLHLTVSLGQPSSLLISYR</sequence>
<comment type="caution">
    <text evidence="2">The sequence shown here is derived from an EMBL/GenBank/DDBJ whole genome shotgun (WGS) entry which is preliminary data.</text>
</comment>
<evidence type="ECO:0000259" key="1">
    <source>
        <dbReference type="PROSITE" id="PS50222"/>
    </source>
</evidence>